<dbReference type="AlphaFoldDB" id="A0A4Y2G7Q5"/>
<name>A0A4Y2G7Q5_ARAVE</name>
<organism evidence="1 2">
    <name type="scientific">Araneus ventricosus</name>
    <name type="common">Orbweaver spider</name>
    <name type="synonym">Epeira ventricosa</name>
    <dbReference type="NCBI Taxonomy" id="182803"/>
    <lineage>
        <taxon>Eukaryota</taxon>
        <taxon>Metazoa</taxon>
        <taxon>Ecdysozoa</taxon>
        <taxon>Arthropoda</taxon>
        <taxon>Chelicerata</taxon>
        <taxon>Arachnida</taxon>
        <taxon>Araneae</taxon>
        <taxon>Araneomorphae</taxon>
        <taxon>Entelegynae</taxon>
        <taxon>Araneoidea</taxon>
        <taxon>Araneidae</taxon>
        <taxon>Araneus</taxon>
    </lineage>
</organism>
<dbReference type="Proteomes" id="UP000499080">
    <property type="component" value="Unassembled WGS sequence"/>
</dbReference>
<accession>A0A4Y2G7Q5</accession>
<dbReference type="EMBL" id="BGPR01001270">
    <property type="protein sequence ID" value="GBM49750.1"/>
    <property type="molecule type" value="Genomic_DNA"/>
</dbReference>
<protein>
    <submittedName>
        <fullName evidence="1">Uncharacterized protein</fullName>
    </submittedName>
</protein>
<evidence type="ECO:0000313" key="1">
    <source>
        <dbReference type="EMBL" id="GBM49750.1"/>
    </source>
</evidence>
<gene>
    <name evidence="1" type="ORF">AVEN_36366_1</name>
</gene>
<proteinExistence type="predicted"/>
<reference evidence="1 2" key="1">
    <citation type="journal article" date="2019" name="Sci. Rep.">
        <title>Orb-weaving spider Araneus ventricosus genome elucidates the spidroin gene catalogue.</title>
        <authorList>
            <person name="Kono N."/>
            <person name="Nakamura H."/>
            <person name="Ohtoshi R."/>
            <person name="Moran D.A.P."/>
            <person name="Shinohara A."/>
            <person name="Yoshida Y."/>
            <person name="Fujiwara M."/>
            <person name="Mori M."/>
            <person name="Tomita M."/>
            <person name="Arakawa K."/>
        </authorList>
    </citation>
    <scope>NUCLEOTIDE SEQUENCE [LARGE SCALE GENOMIC DNA]</scope>
</reference>
<comment type="caution">
    <text evidence="1">The sequence shown here is derived from an EMBL/GenBank/DDBJ whole genome shotgun (WGS) entry which is preliminary data.</text>
</comment>
<evidence type="ECO:0000313" key="2">
    <source>
        <dbReference type="Proteomes" id="UP000499080"/>
    </source>
</evidence>
<keyword evidence="2" id="KW-1185">Reference proteome</keyword>
<sequence length="147" mass="17387">MASFPAICCLIFGYGLISGHMLPHFRVWLHFRPYPEMRQLTISQNVLQQKEIQINLPALKSFLKTKLLEISRNRCQQKWDTENTGRNMYKIILKTRNNPTFWHRGEILFTSEHELFPTYLNRFRLRSEAKGGCGDQEVSFTMPQNDH</sequence>
<dbReference type="OrthoDB" id="6625973at2759"/>